<dbReference type="RefSeq" id="WP_282212628.1">
    <property type="nucleotide sequence ID" value="NZ_CP118247.1"/>
</dbReference>
<reference evidence="1 2" key="1">
    <citation type="submission" date="2023-02" db="EMBL/GenBank/DDBJ databases">
        <title>Devosia chondri sp. nov., isolated from the phycosphere of marine algae.</title>
        <authorList>
            <person name="Kim J.M."/>
            <person name="Lee J.K."/>
            <person name="Choi B.J."/>
            <person name="Bayburt H."/>
            <person name="Jeon C.O."/>
        </authorList>
    </citation>
    <scope>NUCLEOTIDE SEQUENCE [LARGE SCALE GENOMIC DNA]</scope>
    <source>
        <strain evidence="1 2">G2-5</strain>
    </source>
</reference>
<dbReference type="Proteomes" id="UP001222118">
    <property type="component" value="Chromosome"/>
</dbReference>
<evidence type="ECO:0000313" key="2">
    <source>
        <dbReference type="Proteomes" id="UP001222118"/>
    </source>
</evidence>
<name>A0ABY7Z0E7_9HYPH</name>
<accession>A0ABY7Z0E7</accession>
<keyword evidence="2" id="KW-1185">Reference proteome</keyword>
<organism evidence="1 2">
    <name type="scientific">Devosia rhodophyticola</name>
    <dbReference type="NCBI Taxonomy" id="3026423"/>
    <lineage>
        <taxon>Bacteria</taxon>
        <taxon>Pseudomonadati</taxon>
        <taxon>Pseudomonadota</taxon>
        <taxon>Alphaproteobacteria</taxon>
        <taxon>Hyphomicrobiales</taxon>
        <taxon>Devosiaceae</taxon>
        <taxon>Devosia</taxon>
    </lineage>
</organism>
<protein>
    <submittedName>
        <fullName evidence="1">Uncharacterized protein</fullName>
    </submittedName>
</protein>
<gene>
    <name evidence="1" type="ORF">PSQ90_06685</name>
</gene>
<dbReference type="EMBL" id="CP118247">
    <property type="protein sequence ID" value="WDR07115.1"/>
    <property type="molecule type" value="Genomic_DNA"/>
</dbReference>
<sequence>MYTILHNWLRALLRRDCPQAALDRLPTRQWADLPSYHPQNDCPCA</sequence>
<proteinExistence type="predicted"/>
<evidence type="ECO:0000313" key="1">
    <source>
        <dbReference type="EMBL" id="WDR07115.1"/>
    </source>
</evidence>